<feature type="repeat" description="NHL" evidence="2">
    <location>
        <begin position="416"/>
        <end position="453"/>
    </location>
</feature>
<dbReference type="InterPro" id="IPR002909">
    <property type="entry name" value="IPT_dom"/>
</dbReference>
<dbReference type="InterPro" id="IPR011042">
    <property type="entry name" value="6-blade_b-propeller_TolB-like"/>
</dbReference>
<keyword evidence="5" id="KW-1185">Reference proteome</keyword>
<dbReference type="InterPro" id="IPR014756">
    <property type="entry name" value="Ig_E-set"/>
</dbReference>
<evidence type="ECO:0000256" key="1">
    <source>
        <dbReference type="ARBA" id="ARBA00022737"/>
    </source>
</evidence>
<sequence length="667" mass="67223">MLALWNQCSKDHEEIAPLSIASLSPAQGPAGTMVTITGIGFSTTTTANTVTFNGVPATITLATGNQLIATVPASATTGVVKISTGGKEVSGPVFTVTQPSSLTVTGINPASGPTGIDVTLTGTGFSTTAAQNKVKFNGATAVVKSATATQLVVMVPANATTGTVSVQVADKTVTGSMFTVLSPTAPTLSSVAPTSGKVGATVTLSGTGFSATSSQNIVKFNGTTATVTSAAATSLTVTVPPGATSGDVTVTVNGKTPAGIHFDVTATLTVISYDPASGNAGTPVIITGSGFDSNPSVNVVKFNGVAAQVTEATATTLKVTVPNGATTGPITVGIGADVAEGPVFTVTPLSTLTVTVSTVPLGSATLNLPRGLAIDVSGNLLVADQANNRIMKLTPSGLLVFAGSGSRSLTGPVDGPFATAQFNSPSGISVDENTGDVYVADTQNNVIRKIAAGGPVLMVQTWAGNTNGQGDISDGHGAGPFGVGAGFFYPTGIVKSKNSATWFITDYWSHIIRKMDASANVTTFAGLALNSGSDDGKGKDARFFNPGGITIDENDNVYIGDCVNGSIRKIDAAGNVTTLAKNLGQIYGLVWDGKGSLYATDYTKHKIYKVDSSGTVTTIAGTGTAGYHDGGASTAQFNFPFGLAMDSDGNLYVGDEHNNLIRKITFN</sequence>
<feature type="domain" description="IPT/TIG" evidence="3">
    <location>
        <begin position="185"/>
        <end position="265"/>
    </location>
</feature>
<evidence type="ECO:0000259" key="3">
    <source>
        <dbReference type="SMART" id="SM00429"/>
    </source>
</evidence>
<feature type="domain" description="IPT/TIG" evidence="3">
    <location>
        <begin position="101"/>
        <end position="181"/>
    </location>
</feature>
<feature type="domain" description="IPT/TIG" evidence="3">
    <location>
        <begin position="267"/>
        <end position="347"/>
    </location>
</feature>
<dbReference type="Gene3D" id="2.120.10.30">
    <property type="entry name" value="TolB, C-terminal domain"/>
    <property type="match status" value="3"/>
</dbReference>
<protein>
    <submittedName>
        <fullName evidence="4">NHL repeat-containing protein</fullName>
    </submittedName>
</protein>
<evidence type="ECO:0000313" key="5">
    <source>
        <dbReference type="Proteomes" id="UP000184212"/>
    </source>
</evidence>
<dbReference type="SUPFAM" id="SSF81296">
    <property type="entry name" value="E set domains"/>
    <property type="match status" value="4"/>
</dbReference>
<proteinExistence type="predicted"/>
<feature type="domain" description="IPT/TIG" evidence="3">
    <location>
        <begin position="17"/>
        <end position="97"/>
    </location>
</feature>
<dbReference type="SMART" id="SM00429">
    <property type="entry name" value="IPT"/>
    <property type="match status" value="4"/>
</dbReference>
<evidence type="ECO:0000313" key="4">
    <source>
        <dbReference type="EMBL" id="SHG86868.1"/>
    </source>
</evidence>
<name>A0A1M5NBJ9_9BACT</name>
<dbReference type="Pfam" id="PF01436">
    <property type="entry name" value="NHL"/>
    <property type="match status" value="2"/>
</dbReference>
<accession>A0A1M5NBJ9</accession>
<dbReference type="PANTHER" id="PTHR13833">
    <property type="match status" value="1"/>
</dbReference>
<organism evidence="4 5">
    <name type="scientific">Chryseolinea serpens</name>
    <dbReference type="NCBI Taxonomy" id="947013"/>
    <lineage>
        <taxon>Bacteria</taxon>
        <taxon>Pseudomonadati</taxon>
        <taxon>Bacteroidota</taxon>
        <taxon>Cytophagia</taxon>
        <taxon>Cytophagales</taxon>
        <taxon>Fulvivirgaceae</taxon>
        <taxon>Chryseolinea</taxon>
    </lineage>
</organism>
<dbReference type="SUPFAM" id="SSF101898">
    <property type="entry name" value="NHL repeat"/>
    <property type="match status" value="1"/>
</dbReference>
<reference evidence="4 5" key="1">
    <citation type="submission" date="2016-11" db="EMBL/GenBank/DDBJ databases">
        <authorList>
            <person name="Jaros S."/>
            <person name="Januszkiewicz K."/>
            <person name="Wedrychowicz H."/>
        </authorList>
    </citation>
    <scope>NUCLEOTIDE SEQUENCE [LARGE SCALE GENOMIC DNA]</scope>
    <source>
        <strain evidence="4 5">DSM 24574</strain>
    </source>
</reference>
<dbReference type="CDD" id="cd00603">
    <property type="entry name" value="IPT_PCSR"/>
    <property type="match status" value="2"/>
</dbReference>
<dbReference type="Pfam" id="PF01833">
    <property type="entry name" value="TIG"/>
    <property type="match status" value="4"/>
</dbReference>
<dbReference type="InterPro" id="IPR001258">
    <property type="entry name" value="NHL_repeat"/>
</dbReference>
<dbReference type="AlphaFoldDB" id="A0A1M5NBJ9"/>
<dbReference type="Proteomes" id="UP000184212">
    <property type="component" value="Unassembled WGS sequence"/>
</dbReference>
<dbReference type="InterPro" id="IPR013783">
    <property type="entry name" value="Ig-like_fold"/>
</dbReference>
<dbReference type="EMBL" id="FQWQ01000001">
    <property type="protein sequence ID" value="SHG86868.1"/>
    <property type="molecule type" value="Genomic_DNA"/>
</dbReference>
<dbReference type="STRING" id="947013.SAMN04488109_2223"/>
<keyword evidence="1" id="KW-0677">Repeat</keyword>
<dbReference type="PROSITE" id="PS51125">
    <property type="entry name" value="NHL"/>
    <property type="match status" value="2"/>
</dbReference>
<feature type="repeat" description="NHL" evidence="2">
    <location>
        <begin position="362"/>
        <end position="396"/>
    </location>
</feature>
<gene>
    <name evidence="4" type="ORF">SAMN04488109_2223</name>
</gene>
<dbReference type="PANTHER" id="PTHR13833:SF71">
    <property type="entry name" value="NHL DOMAIN-CONTAINING PROTEIN"/>
    <property type="match status" value="1"/>
</dbReference>
<dbReference type="Gene3D" id="2.60.40.10">
    <property type="entry name" value="Immunoglobulins"/>
    <property type="match status" value="4"/>
</dbReference>
<dbReference type="CDD" id="cd00102">
    <property type="entry name" value="IPT"/>
    <property type="match status" value="1"/>
</dbReference>
<evidence type="ECO:0000256" key="2">
    <source>
        <dbReference type="PROSITE-ProRule" id="PRU00504"/>
    </source>
</evidence>